<proteinExistence type="inferred from homology"/>
<evidence type="ECO:0000256" key="2">
    <source>
        <dbReference type="ARBA" id="ARBA00022617"/>
    </source>
</evidence>
<comment type="similarity">
    <text evidence="1">Belongs to the cytochrome P450 family.</text>
</comment>
<dbReference type="GO" id="GO:0020037">
    <property type="term" value="F:heme binding"/>
    <property type="evidence" value="ECO:0007669"/>
    <property type="project" value="InterPro"/>
</dbReference>
<dbReference type="InterPro" id="IPR050121">
    <property type="entry name" value="Cytochrome_P450_monoxygenase"/>
</dbReference>
<accession>A0AA40DS36</accession>
<name>A0AA40DS36_9PEZI</name>
<dbReference type="GeneID" id="85328975"/>
<reference evidence="6" key="1">
    <citation type="submission" date="2023-06" db="EMBL/GenBank/DDBJ databases">
        <title>Genome-scale phylogeny and comparative genomics of the fungal order Sordariales.</title>
        <authorList>
            <consortium name="Lawrence Berkeley National Laboratory"/>
            <person name="Hensen N."/>
            <person name="Bonometti L."/>
            <person name="Westerberg I."/>
            <person name="Brannstrom I.O."/>
            <person name="Guillou S."/>
            <person name="Cros-Aarteil S."/>
            <person name="Calhoun S."/>
            <person name="Haridas S."/>
            <person name="Kuo A."/>
            <person name="Mondo S."/>
            <person name="Pangilinan J."/>
            <person name="Riley R."/>
            <person name="LaButti K."/>
            <person name="Andreopoulos B."/>
            <person name="Lipzen A."/>
            <person name="Chen C."/>
            <person name="Yanf M."/>
            <person name="Daum C."/>
            <person name="Ng V."/>
            <person name="Clum A."/>
            <person name="Steindorff A."/>
            <person name="Ohm R."/>
            <person name="Martin F."/>
            <person name="Silar P."/>
            <person name="Natvig D."/>
            <person name="Lalanne C."/>
            <person name="Gautier V."/>
            <person name="Ament-velasquez S.L."/>
            <person name="Kruys A."/>
            <person name="Hutchinson M.I."/>
            <person name="Powell A.J."/>
            <person name="Barry K."/>
            <person name="Miller A.N."/>
            <person name="Grigoriev I.V."/>
            <person name="Debuchy R."/>
            <person name="Gladieux P."/>
            <person name="Thoren M.H."/>
            <person name="Johannesson H."/>
        </authorList>
    </citation>
    <scope>NUCLEOTIDE SEQUENCE</scope>
    <source>
        <strain evidence="6">SMH2392-1A</strain>
    </source>
</reference>
<keyword evidence="5" id="KW-1133">Transmembrane helix</keyword>
<comment type="caution">
    <text evidence="6">The sequence shown here is derived from an EMBL/GenBank/DDBJ whole genome shotgun (WGS) entry which is preliminary data.</text>
</comment>
<protein>
    <submittedName>
        <fullName evidence="6">Cytochrome P450</fullName>
    </submittedName>
</protein>
<keyword evidence="4" id="KW-0408">Iron</keyword>
<dbReference type="GO" id="GO:0016705">
    <property type="term" value="F:oxidoreductase activity, acting on paired donors, with incorporation or reduction of molecular oxygen"/>
    <property type="evidence" value="ECO:0007669"/>
    <property type="project" value="InterPro"/>
</dbReference>
<dbReference type="Gene3D" id="1.10.630.10">
    <property type="entry name" value="Cytochrome P450"/>
    <property type="match status" value="1"/>
</dbReference>
<dbReference type="GO" id="GO:0004497">
    <property type="term" value="F:monooxygenase activity"/>
    <property type="evidence" value="ECO:0007669"/>
    <property type="project" value="InterPro"/>
</dbReference>
<evidence type="ECO:0000256" key="4">
    <source>
        <dbReference type="ARBA" id="ARBA00023004"/>
    </source>
</evidence>
<dbReference type="InterPro" id="IPR036396">
    <property type="entry name" value="Cyt_P450_sf"/>
</dbReference>
<keyword evidence="5" id="KW-0472">Membrane</keyword>
<evidence type="ECO:0000256" key="1">
    <source>
        <dbReference type="ARBA" id="ARBA00010617"/>
    </source>
</evidence>
<organism evidence="6 7">
    <name type="scientific">Lasiosphaeria miniovina</name>
    <dbReference type="NCBI Taxonomy" id="1954250"/>
    <lineage>
        <taxon>Eukaryota</taxon>
        <taxon>Fungi</taxon>
        <taxon>Dikarya</taxon>
        <taxon>Ascomycota</taxon>
        <taxon>Pezizomycotina</taxon>
        <taxon>Sordariomycetes</taxon>
        <taxon>Sordariomycetidae</taxon>
        <taxon>Sordariales</taxon>
        <taxon>Lasiosphaeriaceae</taxon>
        <taxon>Lasiosphaeria</taxon>
    </lineage>
</organism>
<dbReference type="EMBL" id="JAUIRO010000005">
    <property type="protein sequence ID" value="KAK0713480.1"/>
    <property type="molecule type" value="Genomic_DNA"/>
</dbReference>
<keyword evidence="5" id="KW-0812">Transmembrane</keyword>
<dbReference type="SUPFAM" id="SSF48264">
    <property type="entry name" value="Cytochrome P450"/>
    <property type="match status" value="1"/>
</dbReference>
<keyword evidence="3" id="KW-0479">Metal-binding</keyword>
<evidence type="ECO:0000313" key="7">
    <source>
        <dbReference type="Proteomes" id="UP001172101"/>
    </source>
</evidence>
<sequence length="312" mass="35246">MAVFVDYRAIALVAGASTVVFLVGLLRRRFFHPLSKFPGPFANSVSWLPNVLRLLSGKHHAYIKKLHNKYGPVVRVSPNELSFSKPDAWEDIYGFRSSDEPMEKDPLWCGWLQHVKDVPVTMAPRNTSLLSQEPLIQSHVDKFMDQLAGFAAEDKPVNMSEWLSFSTLDVTSELCLGSSTGMLATGSGTEWSRGIATRRVAGSGTWLHSLLSAYAIPLRYKAAKLNHFNTKERGFIYYMLRNESKKLLSETKIIVNMGAFLAAGSDTTALALSALVEAAWRWERDGDEFRHLKAYIIWERFELMIELTPMRR</sequence>
<dbReference type="AlphaFoldDB" id="A0AA40DS36"/>
<keyword evidence="7" id="KW-1185">Reference proteome</keyword>
<evidence type="ECO:0000313" key="6">
    <source>
        <dbReference type="EMBL" id="KAK0713480.1"/>
    </source>
</evidence>
<dbReference type="PANTHER" id="PTHR24305:SF166">
    <property type="entry name" value="CYTOCHROME P450 12A4, MITOCHONDRIAL-RELATED"/>
    <property type="match status" value="1"/>
</dbReference>
<keyword evidence="2" id="KW-0349">Heme</keyword>
<dbReference type="GO" id="GO:0005506">
    <property type="term" value="F:iron ion binding"/>
    <property type="evidence" value="ECO:0007669"/>
    <property type="project" value="InterPro"/>
</dbReference>
<dbReference type="RefSeq" id="XP_060294803.1">
    <property type="nucleotide sequence ID" value="XM_060445705.1"/>
</dbReference>
<feature type="transmembrane region" description="Helical" evidence="5">
    <location>
        <begin position="6"/>
        <end position="26"/>
    </location>
</feature>
<gene>
    <name evidence="6" type="ORF">B0T26DRAFT_753582</name>
</gene>
<dbReference type="Proteomes" id="UP001172101">
    <property type="component" value="Unassembled WGS sequence"/>
</dbReference>
<evidence type="ECO:0000256" key="3">
    <source>
        <dbReference type="ARBA" id="ARBA00022723"/>
    </source>
</evidence>
<evidence type="ECO:0000256" key="5">
    <source>
        <dbReference type="SAM" id="Phobius"/>
    </source>
</evidence>
<dbReference type="PANTHER" id="PTHR24305">
    <property type="entry name" value="CYTOCHROME P450"/>
    <property type="match status" value="1"/>
</dbReference>